<dbReference type="Proteomes" id="UP000596742">
    <property type="component" value="Unassembled WGS sequence"/>
</dbReference>
<dbReference type="SUPFAM" id="SSF81321">
    <property type="entry name" value="Family A G protein-coupled receptor-like"/>
    <property type="match status" value="1"/>
</dbReference>
<keyword evidence="5 9" id="KW-0472">Membrane</keyword>
<feature type="transmembrane region" description="Helical" evidence="9">
    <location>
        <begin position="88"/>
        <end position="109"/>
    </location>
</feature>
<feature type="compositionally biased region" description="Basic and acidic residues" evidence="8">
    <location>
        <begin position="242"/>
        <end position="256"/>
    </location>
</feature>
<keyword evidence="4" id="KW-0297">G-protein coupled receptor</keyword>
<feature type="transmembrane region" description="Helical" evidence="9">
    <location>
        <begin position="178"/>
        <end position="200"/>
    </location>
</feature>
<evidence type="ECO:0000313" key="12">
    <source>
        <dbReference type="Proteomes" id="UP000596742"/>
    </source>
</evidence>
<evidence type="ECO:0000256" key="2">
    <source>
        <dbReference type="ARBA" id="ARBA00022692"/>
    </source>
</evidence>
<evidence type="ECO:0000256" key="7">
    <source>
        <dbReference type="ARBA" id="ARBA00023224"/>
    </source>
</evidence>
<dbReference type="CDD" id="cd00637">
    <property type="entry name" value="7tm_classA_rhodopsin-like"/>
    <property type="match status" value="1"/>
</dbReference>
<evidence type="ECO:0000256" key="3">
    <source>
        <dbReference type="ARBA" id="ARBA00022989"/>
    </source>
</evidence>
<feature type="domain" description="G-protein coupled receptors family 1 profile" evidence="10">
    <location>
        <begin position="31"/>
        <end position="342"/>
    </location>
</feature>
<evidence type="ECO:0000256" key="5">
    <source>
        <dbReference type="ARBA" id="ARBA00023136"/>
    </source>
</evidence>
<dbReference type="InterPro" id="IPR017452">
    <property type="entry name" value="GPCR_Rhodpsn_7TM"/>
</dbReference>
<evidence type="ECO:0000256" key="1">
    <source>
        <dbReference type="ARBA" id="ARBA00004141"/>
    </source>
</evidence>
<evidence type="ECO:0000256" key="9">
    <source>
        <dbReference type="SAM" id="Phobius"/>
    </source>
</evidence>
<evidence type="ECO:0000256" key="4">
    <source>
        <dbReference type="ARBA" id="ARBA00023040"/>
    </source>
</evidence>
<dbReference type="PROSITE" id="PS50262">
    <property type="entry name" value="G_PROTEIN_RECEP_F1_2"/>
    <property type="match status" value="1"/>
</dbReference>
<keyword evidence="12" id="KW-1185">Reference proteome</keyword>
<feature type="transmembrane region" description="Helical" evidence="9">
    <location>
        <begin position="283"/>
        <end position="305"/>
    </location>
</feature>
<feature type="transmembrane region" description="Helical" evidence="9">
    <location>
        <begin position="19"/>
        <end position="39"/>
    </location>
</feature>
<evidence type="ECO:0000256" key="6">
    <source>
        <dbReference type="ARBA" id="ARBA00023170"/>
    </source>
</evidence>
<evidence type="ECO:0000313" key="11">
    <source>
        <dbReference type="EMBL" id="VDI00721.1"/>
    </source>
</evidence>
<keyword evidence="3 9" id="KW-1133">Transmembrane helix</keyword>
<dbReference type="GO" id="GO:0004930">
    <property type="term" value="F:G protein-coupled receptor activity"/>
    <property type="evidence" value="ECO:0007669"/>
    <property type="project" value="UniProtKB-KW"/>
</dbReference>
<proteinExistence type="predicted"/>
<comment type="subcellular location">
    <subcellularLocation>
        <location evidence="1">Membrane</location>
        <topology evidence="1">Multi-pass membrane protein</topology>
    </subcellularLocation>
</comment>
<dbReference type="PANTHER" id="PTHR24238">
    <property type="entry name" value="G-PROTEIN COUPLED RECEPTOR"/>
    <property type="match status" value="1"/>
</dbReference>
<dbReference type="EMBL" id="UYJE01001267">
    <property type="protein sequence ID" value="VDI00721.1"/>
    <property type="molecule type" value="Genomic_DNA"/>
</dbReference>
<keyword evidence="7" id="KW-0807">Transducer</keyword>
<comment type="caution">
    <text evidence="11">The sequence shown here is derived from an EMBL/GenBank/DDBJ whole genome shotgun (WGS) entry which is preliminary data.</text>
</comment>
<accession>A0A8B6C632</accession>
<feature type="transmembrane region" description="Helical" evidence="9">
    <location>
        <begin position="325"/>
        <end position="345"/>
    </location>
</feature>
<reference evidence="11" key="1">
    <citation type="submission" date="2018-11" db="EMBL/GenBank/DDBJ databases">
        <authorList>
            <person name="Alioto T."/>
            <person name="Alioto T."/>
        </authorList>
    </citation>
    <scope>NUCLEOTIDE SEQUENCE</scope>
</reference>
<dbReference type="InterPro" id="IPR000276">
    <property type="entry name" value="GPCR_Rhodpsn"/>
</dbReference>
<protein>
    <recommendedName>
        <fullName evidence="10">G-protein coupled receptors family 1 profile domain-containing protein</fullName>
    </recommendedName>
</protein>
<keyword evidence="2 9" id="KW-0812">Transmembrane</keyword>
<feature type="transmembrane region" description="Helical" evidence="9">
    <location>
        <begin position="130"/>
        <end position="149"/>
    </location>
</feature>
<sequence>MDVEAWNSDLMEDMLPKTIFLICCMAIGLFGNGFTLLIYCVKMKMSDERYFIPVLATVDLFAATICPILGVMESRMIVTFYNASVCKIFWAAASFLTLMSVFVLAIIAIQRYLKVCGSVGSNMNIFWRRISLVICIVLSAAFATPMIIFHSSVEIKNVDKNLTGFQCARTNEEDETVVIIYGVILVLTILIIMTLLVVIYTKIALKLYRHYKSIEKHENSMWIRQSDDHEMHTSDTLVTGSSDEHGSSKDQGLQEKEFKPQKIPKTKVDKDSKKTNITHKLTTMFMVITMFFILCYVPKVILLVMEGLYDGFWENMSDNLRHVLTLVNEIYIINNIINPFIYAFMDSRFQNESKNLFHCLKI</sequence>
<evidence type="ECO:0000256" key="8">
    <source>
        <dbReference type="SAM" id="MobiDB-lite"/>
    </source>
</evidence>
<feature type="region of interest" description="Disordered" evidence="8">
    <location>
        <begin position="233"/>
        <end position="256"/>
    </location>
</feature>
<dbReference type="Gene3D" id="1.20.1070.10">
    <property type="entry name" value="Rhodopsin 7-helix transmembrane proteins"/>
    <property type="match status" value="1"/>
</dbReference>
<dbReference type="GO" id="GO:0016020">
    <property type="term" value="C:membrane"/>
    <property type="evidence" value="ECO:0007669"/>
    <property type="project" value="UniProtKB-SubCell"/>
</dbReference>
<dbReference type="PANTHER" id="PTHR24238:SF47">
    <property type="entry name" value="ECDYSTEROIDS_DOPAMINE RECEPTOR-RELATED"/>
    <property type="match status" value="1"/>
</dbReference>
<dbReference type="PRINTS" id="PR00237">
    <property type="entry name" value="GPCRRHODOPSN"/>
</dbReference>
<evidence type="ECO:0000259" key="10">
    <source>
        <dbReference type="PROSITE" id="PS50262"/>
    </source>
</evidence>
<dbReference type="Pfam" id="PF00001">
    <property type="entry name" value="7tm_1"/>
    <property type="match status" value="1"/>
</dbReference>
<name>A0A8B6C632_MYTGA</name>
<feature type="transmembrane region" description="Helical" evidence="9">
    <location>
        <begin position="51"/>
        <end position="72"/>
    </location>
</feature>
<gene>
    <name evidence="11" type="ORF">MGAL_10B016639</name>
</gene>
<dbReference type="AlphaFoldDB" id="A0A8B6C632"/>
<dbReference type="OrthoDB" id="10294041at2759"/>
<keyword evidence="6" id="KW-0675">Receptor</keyword>
<organism evidence="11 12">
    <name type="scientific">Mytilus galloprovincialis</name>
    <name type="common">Mediterranean mussel</name>
    <dbReference type="NCBI Taxonomy" id="29158"/>
    <lineage>
        <taxon>Eukaryota</taxon>
        <taxon>Metazoa</taxon>
        <taxon>Spiralia</taxon>
        <taxon>Lophotrochozoa</taxon>
        <taxon>Mollusca</taxon>
        <taxon>Bivalvia</taxon>
        <taxon>Autobranchia</taxon>
        <taxon>Pteriomorphia</taxon>
        <taxon>Mytilida</taxon>
        <taxon>Mytiloidea</taxon>
        <taxon>Mytilidae</taxon>
        <taxon>Mytilinae</taxon>
        <taxon>Mytilus</taxon>
    </lineage>
</organism>